<gene>
    <name evidence="7" type="primary">crtI</name>
    <name evidence="7" type="ORF">FZD51_20425</name>
</gene>
<dbReference type="InterPro" id="IPR002937">
    <property type="entry name" value="Amino_oxidase"/>
</dbReference>
<sequence>MKTAIIGGGIGGMTTALLLANDGHEVVILEKENKLGGRLAFMEEGGFRIDQGPTIVLLPDMIESILAEAGLGRDQYEMIRLDPLYKITYPDGTDYTKHADIGEQEREISRKFPESLAGFQRFMKDMDYRFHMGRPQFLERPFLEKGDFWNKETLSSLARMNAHKSVDKQLSSYFKDERLRIAYALQTLYIGGNPLSTPAIYSLVSYSEHKHGIFYVKGGYASLIGKLEELLKEKGIEIRLGSRVEKLLTDGSEAKGAIINGQEEKYDSFILNGDFPVAEKELLDRRRNYKASSGCLLLYFGIGKVYEDAMVHQFFIGRDFNKSMEEIFKHQQLPENPSYYAFYPSAIDDSLAPEGKSVLYALIPAPSGEHIDWSSKDEYVDRIISRMEKDSFPGLRDHIEWMKVRTPEDALREGLYGGGSFGIAPSLFQSGIFRPQLRPFKEKNIYAVGASVHPGGGIPIVLQGAKMLADHVKHEHKKNPQTEGVSIVG</sequence>
<dbReference type="SUPFAM" id="SSF51905">
    <property type="entry name" value="FAD/NAD(P)-binding domain"/>
    <property type="match status" value="1"/>
</dbReference>
<evidence type="ECO:0000256" key="2">
    <source>
        <dbReference type="ARBA" id="ARBA00022746"/>
    </source>
</evidence>
<evidence type="ECO:0000256" key="4">
    <source>
        <dbReference type="ARBA" id="ARBA00038322"/>
    </source>
</evidence>
<feature type="domain" description="Amine oxidase" evidence="6">
    <location>
        <begin position="10"/>
        <end position="470"/>
    </location>
</feature>
<dbReference type="Pfam" id="PF01593">
    <property type="entry name" value="Amino_oxidase"/>
    <property type="match status" value="1"/>
</dbReference>
<evidence type="ECO:0000259" key="6">
    <source>
        <dbReference type="Pfam" id="PF01593"/>
    </source>
</evidence>
<comment type="caution">
    <text evidence="7">The sequence shown here is derived from an EMBL/GenBank/DDBJ whole genome shotgun (WGS) entry which is preliminary data.</text>
</comment>
<evidence type="ECO:0000256" key="5">
    <source>
        <dbReference type="RuleBase" id="RU362075"/>
    </source>
</evidence>
<dbReference type="NCBIfam" id="TIGR02734">
    <property type="entry name" value="crtI_fam"/>
    <property type="match status" value="1"/>
</dbReference>
<accession>A0A5D4R611</accession>
<evidence type="ECO:0000256" key="1">
    <source>
        <dbReference type="ARBA" id="ARBA00004829"/>
    </source>
</evidence>
<dbReference type="GO" id="GO:0016491">
    <property type="term" value="F:oxidoreductase activity"/>
    <property type="evidence" value="ECO:0007669"/>
    <property type="project" value="UniProtKB-KW"/>
</dbReference>
<dbReference type="EMBL" id="VTER01000011">
    <property type="protein sequence ID" value="TYS45464.1"/>
    <property type="molecule type" value="Genomic_DNA"/>
</dbReference>
<dbReference type="RefSeq" id="WP_148976444.1">
    <property type="nucleotide sequence ID" value="NZ_JBNIKU010000002.1"/>
</dbReference>
<keyword evidence="3 5" id="KW-0560">Oxidoreductase</keyword>
<dbReference type="AlphaFoldDB" id="A0A5D4R611"/>
<dbReference type="Proteomes" id="UP000322139">
    <property type="component" value="Unassembled WGS sequence"/>
</dbReference>
<proteinExistence type="inferred from homology"/>
<dbReference type="InterPro" id="IPR014105">
    <property type="entry name" value="Carotenoid/retinoid_OxRdtase"/>
</dbReference>
<evidence type="ECO:0000313" key="8">
    <source>
        <dbReference type="Proteomes" id="UP000322139"/>
    </source>
</evidence>
<evidence type="ECO:0000313" key="7">
    <source>
        <dbReference type="EMBL" id="TYS45464.1"/>
    </source>
</evidence>
<comment type="similarity">
    <text evidence="4">Belongs to the carotenoid/retinoid oxidoreductase family. CrtN subfamily.</text>
</comment>
<keyword evidence="2 5" id="KW-0125">Carotenoid biosynthesis</keyword>
<comment type="pathway">
    <text evidence="1 5">Carotenoid biosynthesis.</text>
</comment>
<dbReference type="PANTHER" id="PTHR43734:SF1">
    <property type="entry name" value="PHYTOENE DESATURASE"/>
    <property type="match status" value="1"/>
</dbReference>
<reference evidence="7 8" key="1">
    <citation type="submission" date="2019-08" db="EMBL/GenBank/DDBJ databases">
        <title>Bacillus genomes from the desert of Cuatro Cienegas, Coahuila.</title>
        <authorList>
            <person name="Olmedo-Alvarez G."/>
        </authorList>
    </citation>
    <scope>NUCLEOTIDE SEQUENCE [LARGE SCALE GENOMIC DNA]</scope>
    <source>
        <strain evidence="7 8">CH446_14T</strain>
    </source>
</reference>
<dbReference type="InterPro" id="IPR036188">
    <property type="entry name" value="FAD/NAD-bd_sf"/>
</dbReference>
<protein>
    <submittedName>
        <fullName evidence="7">Phytoene desaturase</fullName>
    </submittedName>
</protein>
<evidence type="ECO:0000256" key="3">
    <source>
        <dbReference type="ARBA" id="ARBA00023002"/>
    </source>
</evidence>
<dbReference type="Gene3D" id="3.50.50.60">
    <property type="entry name" value="FAD/NAD(P)-binding domain"/>
    <property type="match status" value="2"/>
</dbReference>
<organism evidence="7 8">
    <name type="scientific">Bacillus infantis</name>
    <dbReference type="NCBI Taxonomy" id="324767"/>
    <lineage>
        <taxon>Bacteria</taxon>
        <taxon>Bacillati</taxon>
        <taxon>Bacillota</taxon>
        <taxon>Bacilli</taxon>
        <taxon>Bacillales</taxon>
        <taxon>Bacillaceae</taxon>
        <taxon>Bacillus</taxon>
    </lineage>
</organism>
<dbReference type="GO" id="GO:0016117">
    <property type="term" value="P:carotenoid biosynthetic process"/>
    <property type="evidence" value="ECO:0007669"/>
    <property type="project" value="UniProtKB-KW"/>
</dbReference>
<dbReference type="PANTHER" id="PTHR43734">
    <property type="entry name" value="PHYTOENE DESATURASE"/>
    <property type="match status" value="1"/>
</dbReference>
<name>A0A5D4R611_9BACI</name>